<dbReference type="PATRIC" id="fig|87541.4.peg.53"/>
<dbReference type="AlphaFoldDB" id="A0A133Y508"/>
<evidence type="ECO:0000313" key="1">
    <source>
        <dbReference type="EMBL" id="KXB38301.1"/>
    </source>
</evidence>
<proteinExistence type="predicted"/>
<dbReference type="Proteomes" id="UP000070422">
    <property type="component" value="Unassembled WGS sequence"/>
</dbReference>
<organism evidence="1 2">
    <name type="scientific">Aerococcus christensenii</name>
    <dbReference type="NCBI Taxonomy" id="87541"/>
    <lineage>
        <taxon>Bacteria</taxon>
        <taxon>Bacillati</taxon>
        <taxon>Bacillota</taxon>
        <taxon>Bacilli</taxon>
        <taxon>Lactobacillales</taxon>
        <taxon>Aerococcaceae</taxon>
        <taxon>Aerococcus</taxon>
    </lineage>
</organism>
<gene>
    <name evidence="1" type="ORF">HMPREF3187_00053</name>
</gene>
<dbReference type="Gene3D" id="3.90.700.10">
    <property type="entry name" value="Succinate dehydrogenase/fumarate reductase flavoprotein, catalytic domain"/>
    <property type="match status" value="1"/>
</dbReference>
<reference evidence="1 2" key="1">
    <citation type="submission" date="2016-01" db="EMBL/GenBank/DDBJ databases">
        <authorList>
            <person name="Oliw E.H."/>
        </authorList>
    </citation>
    <scope>NUCLEOTIDE SEQUENCE [LARGE SCALE GENOMIC DNA]</scope>
    <source>
        <strain evidence="1 2">KA00635</strain>
    </source>
</reference>
<name>A0A133Y508_9LACT</name>
<evidence type="ECO:0000313" key="2">
    <source>
        <dbReference type="Proteomes" id="UP000070422"/>
    </source>
</evidence>
<protein>
    <submittedName>
        <fullName evidence="1">Uncharacterized protein</fullName>
    </submittedName>
</protein>
<sequence>MGMIQMLPICDPQTGALFTGLQVPPANFLMVNQQGKRFVNECGTRDESSKAAIANGSLFYLIADDKIKKTAYNTNQEKMEEQIASGALFRADTIEDLARTLLS</sequence>
<dbReference type="InterPro" id="IPR027477">
    <property type="entry name" value="Succ_DH/fumarate_Rdtase_cat_sf"/>
</dbReference>
<accession>A0A133Y508</accession>
<dbReference type="SUPFAM" id="SSF56425">
    <property type="entry name" value="Succinate dehydrogenase/fumarate reductase flavoprotein, catalytic domain"/>
    <property type="match status" value="1"/>
</dbReference>
<comment type="caution">
    <text evidence="1">The sequence shown here is derived from an EMBL/GenBank/DDBJ whole genome shotgun (WGS) entry which is preliminary data.</text>
</comment>
<dbReference type="EMBL" id="LSCQ01000007">
    <property type="protein sequence ID" value="KXB38301.1"/>
    <property type="molecule type" value="Genomic_DNA"/>
</dbReference>